<proteinExistence type="predicted"/>
<name>A0A1S8NJ26_CLOSA</name>
<evidence type="ECO:0000313" key="1">
    <source>
        <dbReference type="EMBL" id="OOM16372.1"/>
    </source>
</evidence>
<evidence type="ECO:0000313" key="2">
    <source>
        <dbReference type="Proteomes" id="UP000191154"/>
    </source>
</evidence>
<dbReference type="EMBL" id="LZYZ01000001">
    <property type="protein sequence ID" value="OOM16372.1"/>
    <property type="molecule type" value="Genomic_DNA"/>
</dbReference>
<organism evidence="1 2">
    <name type="scientific">Clostridium saccharobutylicum</name>
    <dbReference type="NCBI Taxonomy" id="169679"/>
    <lineage>
        <taxon>Bacteria</taxon>
        <taxon>Bacillati</taxon>
        <taxon>Bacillota</taxon>
        <taxon>Clostridia</taxon>
        <taxon>Eubacteriales</taxon>
        <taxon>Clostridiaceae</taxon>
        <taxon>Clostridium</taxon>
    </lineage>
</organism>
<gene>
    <name evidence="1" type="ORF">CLOSAC_06430</name>
</gene>
<sequence>MHHLYFYFWIYIQSISVIYKLDILYDNFDDVRYRGAYPKISHLHFIFLGWLGDCIIESTPCFIVTYELKSKIEKSGLKGYKFEDLEVSLSDEFIEMYPNRDIPQFKRLIPMGRVVVDDETYAEWSGEDFNLSNKSYLVVSKKVLDILKECNIDNCDIYELSKK</sequence>
<protein>
    <submittedName>
        <fullName evidence="1">Uncharacterized protein</fullName>
    </submittedName>
</protein>
<comment type="caution">
    <text evidence="1">The sequence shown here is derived from an EMBL/GenBank/DDBJ whole genome shotgun (WGS) entry which is preliminary data.</text>
</comment>
<dbReference type="Proteomes" id="UP000191154">
    <property type="component" value="Unassembled WGS sequence"/>
</dbReference>
<dbReference type="AlphaFoldDB" id="A0A1S8NJ26"/>
<accession>A0A1S8NJ26</accession>
<reference evidence="1 2" key="1">
    <citation type="submission" date="2016-05" db="EMBL/GenBank/DDBJ databases">
        <title>Microbial solvent formation.</title>
        <authorList>
            <person name="Poehlein A."/>
            <person name="Montoya Solano J.D."/>
            <person name="Flitsch S."/>
            <person name="Krabben P."/>
            <person name="Duerre P."/>
            <person name="Daniel R."/>
        </authorList>
    </citation>
    <scope>NUCLEOTIDE SEQUENCE [LARGE SCALE GENOMIC DNA]</scope>
    <source>
        <strain evidence="1 2">L1-8</strain>
    </source>
</reference>